<dbReference type="EMBL" id="JAEFCI010013027">
    <property type="protein sequence ID" value="KAG5455642.1"/>
    <property type="molecule type" value="Genomic_DNA"/>
</dbReference>
<protein>
    <submittedName>
        <fullName evidence="2">Uncharacterized protein</fullName>
    </submittedName>
</protein>
<feature type="non-terminal residue" evidence="2">
    <location>
        <position position="1"/>
    </location>
</feature>
<dbReference type="PANTHER" id="PTHR31303:SF1">
    <property type="entry name" value="CTP-DEPENDENT DIACYLGLYCEROL KINASE 1"/>
    <property type="match status" value="1"/>
</dbReference>
<dbReference type="PANTHER" id="PTHR31303">
    <property type="entry name" value="CTP-DEPENDENT DIACYLGLYCEROL KINASE 1"/>
    <property type="match status" value="1"/>
</dbReference>
<accession>A0A8H7ZMC9</accession>
<feature type="transmembrane region" description="Helical" evidence="1">
    <location>
        <begin position="86"/>
        <end position="104"/>
    </location>
</feature>
<gene>
    <name evidence="2" type="ORF">BJ554DRAFT_4870</name>
</gene>
<evidence type="ECO:0000256" key="1">
    <source>
        <dbReference type="SAM" id="Phobius"/>
    </source>
</evidence>
<proteinExistence type="predicted"/>
<organism evidence="2 3">
    <name type="scientific">Olpidium bornovanus</name>
    <dbReference type="NCBI Taxonomy" id="278681"/>
    <lineage>
        <taxon>Eukaryota</taxon>
        <taxon>Fungi</taxon>
        <taxon>Fungi incertae sedis</taxon>
        <taxon>Olpidiomycota</taxon>
        <taxon>Olpidiomycotina</taxon>
        <taxon>Olpidiomycetes</taxon>
        <taxon>Olpidiales</taxon>
        <taxon>Olpidiaceae</taxon>
        <taxon>Olpidium</taxon>
    </lineage>
</organism>
<dbReference type="Proteomes" id="UP000673691">
    <property type="component" value="Unassembled WGS sequence"/>
</dbReference>
<keyword evidence="1" id="KW-0472">Membrane</keyword>
<feature type="transmembrane region" description="Helical" evidence="1">
    <location>
        <begin position="124"/>
        <end position="144"/>
    </location>
</feature>
<evidence type="ECO:0000313" key="3">
    <source>
        <dbReference type="Proteomes" id="UP000673691"/>
    </source>
</evidence>
<keyword evidence="1" id="KW-1133">Transmembrane helix</keyword>
<dbReference type="InterPro" id="IPR037997">
    <property type="entry name" value="Dgk1-like"/>
</dbReference>
<dbReference type="GO" id="GO:0006654">
    <property type="term" value="P:phosphatidic acid biosynthetic process"/>
    <property type="evidence" value="ECO:0007669"/>
    <property type="project" value="TreeGrafter"/>
</dbReference>
<feature type="transmembrane region" description="Helical" evidence="1">
    <location>
        <begin position="59"/>
        <end position="79"/>
    </location>
</feature>
<keyword evidence="1" id="KW-0812">Transmembrane</keyword>
<sequence>FVTIAAYRRPTDPGSVSRVLFASFLVASAAEVARARSAHFNALYVRLFGFLMRGPEKTLSRVNGTVYYLLGTALVLAIFPVDIASLAGTLAACLAGCAITHAFWTRIALPDQDLSWTPARPDVPLGRLTVVGGVIAGLAELINIGGFDDNLVMPLLASAGLWTYLRWL</sequence>
<reference evidence="2 3" key="1">
    <citation type="journal article" name="Sci. Rep.">
        <title>Genome-scale phylogenetic analyses confirm Olpidium as the closest living zoosporic fungus to the non-flagellated, terrestrial fungi.</title>
        <authorList>
            <person name="Chang Y."/>
            <person name="Rochon D."/>
            <person name="Sekimoto S."/>
            <person name="Wang Y."/>
            <person name="Chovatia M."/>
            <person name="Sandor L."/>
            <person name="Salamov A."/>
            <person name="Grigoriev I.V."/>
            <person name="Stajich J.E."/>
            <person name="Spatafora J.W."/>
        </authorList>
    </citation>
    <scope>NUCLEOTIDE SEQUENCE [LARGE SCALE GENOMIC DNA]</scope>
    <source>
        <strain evidence="2">S191</strain>
    </source>
</reference>
<comment type="caution">
    <text evidence="2">The sequence shown here is derived from an EMBL/GenBank/DDBJ whole genome shotgun (WGS) entry which is preliminary data.</text>
</comment>
<keyword evidence="3" id="KW-1185">Reference proteome</keyword>
<dbReference type="OrthoDB" id="5673at2759"/>
<dbReference type="GO" id="GO:0005789">
    <property type="term" value="C:endoplasmic reticulum membrane"/>
    <property type="evidence" value="ECO:0007669"/>
    <property type="project" value="TreeGrafter"/>
</dbReference>
<dbReference type="AlphaFoldDB" id="A0A8H7ZMC9"/>
<name>A0A8H7ZMC9_9FUNG</name>
<dbReference type="GO" id="GO:0004143">
    <property type="term" value="F:ATP-dependent diacylglycerol kinase activity"/>
    <property type="evidence" value="ECO:0007669"/>
    <property type="project" value="InterPro"/>
</dbReference>
<evidence type="ECO:0000313" key="2">
    <source>
        <dbReference type="EMBL" id="KAG5455642.1"/>
    </source>
</evidence>